<evidence type="ECO:0000313" key="3">
    <source>
        <dbReference type="Proteomes" id="UP001298753"/>
    </source>
</evidence>
<gene>
    <name evidence="2" type="ORF">LKD22_06170</name>
</gene>
<feature type="compositionally biased region" description="Basic residues" evidence="1">
    <location>
        <begin position="248"/>
        <end position="259"/>
    </location>
</feature>
<keyword evidence="3" id="KW-1185">Reference proteome</keyword>
<feature type="compositionally biased region" description="Basic and acidic residues" evidence="1">
    <location>
        <begin position="135"/>
        <end position="157"/>
    </location>
</feature>
<reference evidence="2 3" key="1">
    <citation type="submission" date="2021-10" db="EMBL/GenBank/DDBJ databases">
        <title>Anaerobic single-cell dispensing facilitates the cultivation of human gut bacteria.</title>
        <authorList>
            <person name="Afrizal A."/>
        </authorList>
    </citation>
    <scope>NUCLEOTIDE SEQUENCE [LARGE SCALE GENOMIC DNA]</scope>
    <source>
        <strain evidence="2 3">CLA-AA-H270</strain>
    </source>
</reference>
<name>A0AAW4VZ09_9FIRM</name>
<accession>A0AAW4VZ09</accession>
<organism evidence="2 3">
    <name type="scientific">Agathobaculum butyriciproducens</name>
    <dbReference type="NCBI Taxonomy" id="1628085"/>
    <lineage>
        <taxon>Bacteria</taxon>
        <taxon>Bacillati</taxon>
        <taxon>Bacillota</taxon>
        <taxon>Clostridia</taxon>
        <taxon>Eubacteriales</taxon>
        <taxon>Butyricicoccaceae</taxon>
        <taxon>Agathobaculum</taxon>
    </lineage>
</organism>
<feature type="region of interest" description="Disordered" evidence="1">
    <location>
        <begin position="135"/>
        <end position="259"/>
    </location>
</feature>
<proteinExistence type="predicted"/>
<dbReference type="Pfam" id="PF12687">
    <property type="entry name" value="DUF3801"/>
    <property type="match status" value="1"/>
</dbReference>
<dbReference type="AlphaFoldDB" id="A0AAW4VZ09"/>
<evidence type="ECO:0000256" key="1">
    <source>
        <dbReference type="SAM" id="MobiDB-lite"/>
    </source>
</evidence>
<protein>
    <submittedName>
        <fullName evidence="2">PcfB family protein</fullName>
    </submittedName>
</protein>
<dbReference type="Proteomes" id="UP001298753">
    <property type="component" value="Unassembled WGS sequence"/>
</dbReference>
<sequence>MSYSGDAAEQVVRMSLEGAEVAAKITGAGAKQVAILLYAILREQKKTKGKTRLTNMLRSGKELKVFAVKDTDLKQFCKASKKYGVLYCVLKDRNADDGITDVMVRAEDASKINRIFERFQLATVDMGSVKSEIERSRREKAAEEFPEPERCAAESDKTAQLVDSMLQKPDKEQEGHTPNPAQARTTKSPQSEPISRPSERSERDISNRERVRPSVRQELKDIKAEQAAKAAEKAKDRAEKLPATEHHAPKKKRRKRKER</sequence>
<evidence type="ECO:0000313" key="2">
    <source>
        <dbReference type="EMBL" id="MCC2176710.1"/>
    </source>
</evidence>
<dbReference type="RefSeq" id="WP_227600567.1">
    <property type="nucleotide sequence ID" value="NZ_JAJEPX010000014.1"/>
</dbReference>
<dbReference type="InterPro" id="IPR024234">
    <property type="entry name" value="DUF3801"/>
</dbReference>
<feature type="compositionally biased region" description="Basic and acidic residues" evidence="1">
    <location>
        <begin position="197"/>
        <end position="247"/>
    </location>
</feature>
<dbReference type="EMBL" id="JAJEPX010000014">
    <property type="protein sequence ID" value="MCC2176710.1"/>
    <property type="molecule type" value="Genomic_DNA"/>
</dbReference>
<dbReference type="GeneID" id="98660123"/>
<comment type="caution">
    <text evidence="2">The sequence shown here is derived from an EMBL/GenBank/DDBJ whole genome shotgun (WGS) entry which is preliminary data.</text>
</comment>